<feature type="transmembrane region" description="Helical" evidence="1">
    <location>
        <begin position="217"/>
        <end position="235"/>
    </location>
</feature>
<dbReference type="InParanoid" id="A0A409YUS8"/>
<dbReference type="OrthoDB" id="2637653at2759"/>
<sequence length="308" mass="34861">MSTIGNGVLSPTVPHFEMTEWVTKAITIVAIVIQVMEFFYQFIDEVEYIWRLRVRLITYLYAWSRYLALVVQVLNFILSEMLVYSPEQNTCWRVYVLRSVTVQLSTTCLEAILMTRVYALYNCSFRSRLILAGAFTAGAILEFTGSIIAVTHIEPGPGGDWCSPEPSTPLALSLFASGVGVIQITVLVMTASQYFFTRKAGRIVRTPMVSLMLRDEISIFLLLSVVFASVSIFEILRGYMTFSVEDGSLIWNASYAWYISLTSIAGCRMILTLRRLAYQHLKSRLPDNYTGMTYLAEFSTGLYSDDEE</sequence>
<keyword evidence="1" id="KW-0812">Transmembrane</keyword>
<keyword evidence="1" id="KW-1133">Transmembrane helix</keyword>
<organism evidence="2 3">
    <name type="scientific">Gymnopilus dilepis</name>
    <dbReference type="NCBI Taxonomy" id="231916"/>
    <lineage>
        <taxon>Eukaryota</taxon>
        <taxon>Fungi</taxon>
        <taxon>Dikarya</taxon>
        <taxon>Basidiomycota</taxon>
        <taxon>Agaricomycotina</taxon>
        <taxon>Agaricomycetes</taxon>
        <taxon>Agaricomycetidae</taxon>
        <taxon>Agaricales</taxon>
        <taxon>Agaricineae</taxon>
        <taxon>Hymenogastraceae</taxon>
        <taxon>Gymnopilus</taxon>
    </lineage>
</organism>
<feature type="transmembrane region" description="Helical" evidence="1">
    <location>
        <begin position="21"/>
        <end position="43"/>
    </location>
</feature>
<feature type="transmembrane region" description="Helical" evidence="1">
    <location>
        <begin position="170"/>
        <end position="196"/>
    </location>
</feature>
<comment type="caution">
    <text evidence="2">The sequence shown here is derived from an EMBL/GenBank/DDBJ whole genome shotgun (WGS) entry which is preliminary data.</text>
</comment>
<proteinExistence type="predicted"/>
<name>A0A409YUS8_9AGAR</name>
<feature type="transmembrane region" description="Helical" evidence="1">
    <location>
        <begin position="129"/>
        <end position="150"/>
    </location>
</feature>
<protein>
    <submittedName>
        <fullName evidence="2">Uncharacterized protein</fullName>
    </submittedName>
</protein>
<accession>A0A409YUS8</accession>
<dbReference type="Proteomes" id="UP000284706">
    <property type="component" value="Unassembled WGS sequence"/>
</dbReference>
<evidence type="ECO:0000313" key="2">
    <source>
        <dbReference type="EMBL" id="PPR06733.1"/>
    </source>
</evidence>
<feature type="transmembrane region" description="Helical" evidence="1">
    <location>
        <begin position="95"/>
        <end position="117"/>
    </location>
</feature>
<evidence type="ECO:0000313" key="3">
    <source>
        <dbReference type="Proteomes" id="UP000284706"/>
    </source>
</evidence>
<gene>
    <name evidence="2" type="ORF">CVT26_001338</name>
</gene>
<keyword evidence="1" id="KW-0472">Membrane</keyword>
<keyword evidence="3" id="KW-1185">Reference proteome</keyword>
<reference evidence="2 3" key="1">
    <citation type="journal article" date="2018" name="Evol. Lett.">
        <title>Horizontal gene cluster transfer increased hallucinogenic mushroom diversity.</title>
        <authorList>
            <person name="Reynolds H.T."/>
            <person name="Vijayakumar V."/>
            <person name="Gluck-Thaler E."/>
            <person name="Korotkin H.B."/>
            <person name="Matheny P.B."/>
            <person name="Slot J.C."/>
        </authorList>
    </citation>
    <scope>NUCLEOTIDE SEQUENCE [LARGE SCALE GENOMIC DNA]</scope>
    <source>
        <strain evidence="2 3">SRW20</strain>
    </source>
</reference>
<evidence type="ECO:0000256" key="1">
    <source>
        <dbReference type="SAM" id="Phobius"/>
    </source>
</evidence>
<feature type="transmembrane region" description="Helical" evidence="1">
    <location>
        <begin position="255"/>
        <end position="273"/>
    </location>
</feature>
<dbReference type="EMBL" id="NHYE01000251">
    <property type="protein sequence ID" value="PPR06733.1"/>
    <property type="molecule type" value="Genomic_DNA"/>
</dbReference>
<dbReference type="STRING" id="231916.A0A409YUS8"/>
<feature type="transmembrane region" description="Helical" evidence="1">
    <location>
        <begin position="63"/>
        <end position="83"/>
    </location>
</feature>
<dbReference type="AlphaFoldDB" id="A0A409YUS8"/>